<dbReference type="GeneID" id="63842559"/>
<keyword evidence="3" id="KW-1185">Reference proteome</keyword>
<sequence>MNGYTTSDYDAIYKPLDSLVADIGDGSIERLEPVLTADSSLYAIHGGIASDLTRGSSGGPGKSNNISEPGSPSSIRASIYSGRESEVKASAITGKNVQRYTLAIDRYL</sequence>
<gene>
    <name evidence="2" type="ORF">M406DRAFT_71409</name>
</gene>
<evidence type="ECO:0000313" key="2">
    <source>
        <dbReference type="EMBL" id="KAF3768371.1"/>
    </source>
</evidence>
<evidence type="ECO:0000313" key="3">
    <source>
        <dbReference type="Proteomes" id="UP000803844"/>
    </source>
</evidence>
<dbReference type="Proteomes" id="UP000803844">
    <property type="component" value="Unassembled WGS sequence"/>
</dbReference>
<feature type="compositionally biased region" description="Polar residues" evidence="1">
    <location>
        <begin position="62"/>
        <end position="76"/>
    </location>
</feature>
<accession>A0A9P4Y8D9</accession>
<comment type="caution">
    <text evidence="2">The sequence shown here is derived from an EMBL/GenBank/DDBJ whole genome shotgun (WGS) entry which is preliminary data.</text>
</comment>
<feature type="region of interest" description="Disordered" evidence="1">
    <location>
        <begin position="53"/>
        <end position="76"/>
    </location>
</feature>
<evidence type="ECO:0000256" key="1">
    <source>
        <dbReference type="SAM" id="MobiDB-lite"/>
    </source>
</evidence>
<dbReference type="AlphaFoldDB" id="A0A9P4Y8D9"/>
<proteinExistence type="predicted"/>
<name>A0A9P4Y8D9_CRYP1</name>
<organism evidence="2 3">
    <name type="scientific">Cryphonectria parasitica (strain ATCC 38755 / EP155)</name>
    <dbReference type="NCBI Taxonomy" id="660469"/>
    <lineage>
        <taxon>Eukaryota</taxon>
        <taxon>Fungi</taxon>
        <taxon>Dikarya</taxon>
        <taxon>Ascomycota</taxon>
        <taxon>Pezizomycotina</taxon>
        <taxon>Sordariomycetes</taxon>
        <taxon>Sordariomycetidae</taxon>
        <taxon>Diaporthales</taxon>
        <taxon>Cryphonectriaceae</taxon>
        <taxon>Cryphonectria-Endothia species complex</taxon>
        <taxon>Cryphonectria</taxon>
    </lineage>
</organism>
<protein>
    <submittedName>
        <fullName evidence="2">Uncharacterized protein</fullName>
    </submittedName>
</protein>
<dbReference type="RefSeq" id="XP_040779332.1">
    <property type="nucleotide sequence ID" value="XM_040925430.1"/>
</dbReference>
<dbReference type="EMBL" id="MU032345">
    <property type="protein sequence ID" value="KAF3768371.1"/>
    <property type="molecule type" value="Genomic_DNA"/>
</dbReference>
<reference evidence="2" key="1">
    <citation type="journal article" date="2020" name="Phytopathology">
        <title>Genome sequence of the chestnut blight fungus Cryphonectria parasitica EP155: A fundamental resource for an archetypical invasive plant pathogen.</title>
        <authorList>
            <person name="Crouch J.A."/>
            <person name="Dawe A."/>
            <person name="Aerts A."/>
            <person name="Barry K."/>
            <person name="Churchill A.C.L."/>
            <person name="Grimwood J."/>
            <person name="Hillman B."/>
            <person name="Milgroom M.G."/>
            <person name="Pangilinan J."/>
            <person name="Smith M."/>
            <person name="Salamov A."/>
            <person name="Schmutz J."/>
            <person name="Yadav J."/>
            <person name="Grigoriev I.V."/>
            <person name="Nuss D."/>
        </authorList>
    </citation>
    <scope>NUCLEOTIDE SEQUENCE</scope>
    <source>
        <strain evidence="2">EP155</strain>
    </source>
</reference>